<evidence type="ECO:0000256" key="2">
    <source>
        <dbReference type="SAM" id="Phobius"/>
    </source>
</evidence>
<reference evidence="3" key="2">
    <citation type="journal article" date="2022" name="Res Sq">
        <title>Comparative Genomics Reveals Insights into the Divergent Evolution of Astigmatic Mites and Household Pest Adaptations.</title>
        <authorList>
            <person name="Xiong Q."/>
            <person name="Wan A.T.-Y."/>
            <person name="Liu X.-Y."/>
            <person name="Fung C.S.-H."/>
            <person name="Xiao X."/>
            <person name="Malainual N."/>
            <person name="Hou J."/>
            <person name="Wang L."/>
            <person name="Wang M."/>
            <person name="Yang K."/>
            <person name="Cui Y."/>
            <person name="Leung E."/>
            <person name="Nong W."/>
            <person name="Shin S.-K."/>
            <person name="Au S."/>
            <person name="Jeong K.Y."/>
            <person name="Chew F.T."/>
            <person name="Hui J."/>
            <person name="Leung T.F."/>
            <person name="Tungtrongchitr A."/>
            <person name="Zhong N."/>
            <person name="Liu Z."/>
            <person name="Tsui S."/>
        </authorList>
    </citation>
    <scope>NUCLEOTIDE SEQUENCE</scope>
    <source>
        <strain evidence="3">Derf</strain>
        <tissue evidence="3">Whole organism</tissue>
    </source>
</reference>
<feature type="region of interest" description="Disordered" evidence="1">
    <location>
        <begin position="143"/>
        <end position="175"/>
    </location>
</feature>
<feature type="transmembrane region" description="Helical" evidence="2">
    <location>
        <begin position="58"/>
        <end position="78"/>
    </location>
</feature>
<keyword evidence="2" id="KW-1133">Transmembrane helix</keyword>
<organism evidence="3 4">
    <name type="scientific">Dermatophagoides farinae</name>
    <name type="common">American house dust mite</name>
    <dbReference type="NCBI Taxonomy" id="6954"/>
    <lineage>
        <taxon>Eukaryota</taxon>
        <taxon>Metazoa</taxon>
        <taxon>Ecdysozoa</taxon>
        <taxon>Arthropoda</taxon>
        <taxon>Chelicerata</taxon>
        <taxon>Arachnida</taxon>
        <taxon>Acari</taxon>
        <taxon>Acariformes</taxon>
        <taxon>Sarcoptiformes</taxon>
        <taxon>Astigmata</taxon>
        <taxon>Psoroptidia</taxon>
        <taxon>Analgoidea</taxon>
        <taxon>Pyroglyphidae</taxon>
        <taxon>Dermatophagoidinae</taxon>
        <taxon>Dermatophagoides</taxon>
    </lineage>
</organism>
<reference evidence="3" key="1">
    <citation type="submission" date="2013-05" db="EMBL/GenBank/DDBJ databases">
        <authorList>
            <person name="Yim A.K.Y."/>
            <person name="Chan T.F."/>
            <person name="Ji K.M."/>
            <person name="Liu X.Y."/>
            <person name="Zhou J.W."/>
            <person name="Li R.Q."/>
            <person name="Yang K.Y."/>
            <person name="Li J."/>
            <person name="Li M."/>
            <person name="Law P.T.W."/>
            <person name="Wu Y.L."/>
            <person name="Cai Z.L."/>
            <person name="Qin H."/>
            <person name="Bao Y."/>
            <person name="Leung R.K.K."/>
            <person name="Ng P.K.S."/>
            <person name="Zou J."/>
            <person name="Zhong X.J."/>
            <person name="Ran P.X."/>
            <person name="Zhong N.S."/>
            <person name="Liu Z.G."/>
            <person name="Tsui S.K.W."/>
        </authorList>
    </citation>
    <scope>NUCLEOTIDE SEQUENCE</scope>
    <source>
        <strain evidence="3">Derf</strain>
        <tissue evidence="3">Whole organism</tissue>
    </source>
</reference>
<evidence type="ECO:0000313" key="4">
    <source>
        <dbReference type="Proteomes" id="UP000790347"/>
    </source>
</evidence>
<feature type="transmembrane region" description="Helical" evidence="2">
    <location>
        <begin position="15"/>
        <end position="37"/>
    </location>
</feature>
<accession>A0A922L4D9</accession>
<dbReference type="AlphaFoldDB" id="A0A922L4D9"/>
<sequence length="175" mass="20348">MDRTERPFGFGCKKWTIIVLCMLSLAIKIISAAFILANINKFVDEMHKKEMNITKTQAILLLILFQSITISFTLIGLIGAYKENFCLSLIFSILYSLNLIKVIHDLYHDQNYWFSLIIMAILLTINISFTYDLYCIDHQQQQQQQQSSDNDSMKKKTKNDHHHHHHHSSSSSNKV</sequence>
<dbReference type="EMBL" id="ASGP02000003">
    <property type="protein sequence ID" value="KAH9517888.1"/>
    <property type="molecule type" value="Genomic_DNA"/>
</dbReference>
<name>A0A922L4D9_DERFA</name>
<gene>
    <name evidence="3" type="ORF">DERF_008506</name>
</gene>
<comment type="caution">
    <text evidence="3">The sequence shown here is derived from an EMBL/GenBank/DDBJ whole genome shotgun (WGS) entry which is preliminary data.</text>
</comment>
<feature type="compositionally biased region" description="Basic residues" evidence="1">
    <location>
        <begin position="155"/>
        <end position="168"/>
    </location>
</feature>
<keyword evidence="2" id="KW-0472">Membrane</keyword>
<dbReference type="Proteomes" id="UP000790347">
    <property type="component" value="Unassembled WGS sequence"/>
</dbReference>
<keyword evidence="4" id="KW-1185">Reference proteome</keyword>
<feature type="transmembrane region" description="Helical" evidence="2">
    <location>
        <begin position="112"/>
        <end position="134"/>
    </location>
</feature>
<evidence type="ECO:0000313" key="3">
    <source>
        <dbReference type="EMBL" id="KAH9517888.1"/>
    </source>
</evidence>
<proteinExistence type="predicted"/>
<protein>
    <submittedName>
        <fullName evidence="3">Uncharacterized protein</fullName>
    </submittedName>
</protein>
<keyword evidence="2" id="KW-0812">Transmembrane</keyword>
<evidence type="ECO:0000256" key="1">
    <source>
        <dbReference type="SAM" id="MobiDB-lite"/>
    </source>
</evidence>